<dbReference type="Proteomes" id="UP001576774">
    <property type="component" value="Unassembled WGS sequence"/>
</dbReference>
<proteinExistence type="predicted"/>
<evidence type="ECO:0000313" key="1">
    <source>
        <dbReference type="EMBL" id="MFB2881866.1"/>
    </source>
</evidence>
<evidence type="ECO:0000313" key="2">
    <source>
        <dbReference type="Proteomes" id="UP001576774"/>
    </source>
</evidence>
<comment type="caution">
    <text evidence="1">The sequence shown here is derived from an EMBL/GenBank/DDBJ whole genome shotgun (WGS) entry which is preliminary data.</text>
</comment>
<keyword evidence="2" id="KW-1185">Reference proteome</keyword>
<name>A0ABV4XGD2_9CYAN</name>
<dbReference type="RefSeq" id="WP_413274830.1">
    <property type="nucleotide sequence ID" value="NZ_JBHFNQ010000251.1"/>
</dbReference>
<sequence length="92" mass="10620">MVISKIQRKQHRNYTCEFYLISDRTLPSFLEKAIVYSSFPQKRSHSNFLLLCVGVACRRHIADLHLFLNAIAHPHLFPLGDNATHHCTRAGF</sequence>
<protein>
    <submittedName>
        <fullName evidence="1">Uncharacterized protein</fullName>
    </submittedName>
</protein>
<gene>
    <name evidence="1" type="ORF">ACE1CC_33880</name>
</gene>
<organism evidence="1 2">
    <name type="scientific">Floridaenema aerugineum BLCC-F46</name>
    <dbReference type="NCBI Taxonomy" id="3153654"/>
    <lineage>
        <taxon>Bacteria</taxon>
        <taxon>Bacillati</taxon>
        <taxon>Cyanobacteriota</taxon>
        <taxon>Cyanophyceae</taxon>
        <taxon>Oscillatoriophycideae</taxon>
        <taxon>Aerosakkonematales</taxon>
        <taxon>Aerosakkonemataceae</taxon>
        <taxon>Floridanema</taxon>
        <taxon>Floridanema aerugineum</taxon>
    </lineage>
</organism>
<dbReference type="EMBL" id="JBHFNQ010000251">
    <property type="protein sequence ID" value="MFB2881866.1"/>
    <property type="molecule type" value="Genomic_DNA"/>
</dbReference>
<reference evidence="1 2" key="1">
    <citation type="submission" date="2024-09" db="EMBL/GenBank/DDBJ databases">
        <title>Floridaenema gen nov. (Aerosakkonemataceae, Aerosakkonematales ord. nov., Cyanobacteria) from benthic tropical and subtropical fresh waters, with the description of four new species.</title>
        <authorList>
            <person name="Moretto J.A."/>
            <person name="Berthold D.E."/>
            <person name="Lefler F.W."/>
            <person name="Huang I.-S."/>
            <person name="Laughinghouse H. IV."/>
        </authorList>
    </citation>
    <scope>NUCLEOTIDE SEQUENCE [LARGE SCALE GENOMIC DNA]</scope>
    <source>
        <strain evidence="1 2">BLCC-F46</strain>
    </source>
</reference>
<accession>A0ABV4XGD2</accession>